<keyword evidence="7" id="KW-1185">Reference proteome</keyword>
<dbReference type="EMBL" id="CALNXK010000032">
    <property type="protein sequence ID" value="CAH3118782.1"/>
    <property type="molecule type" value="Genomic_DNA"/>
</dbReference>
<reference evidence="6 7" key="1">
    <citation type="submission" date="2022-05" db="EMBL/GenBank/DDBJ databases">
        <authorList>
            <consortium name="Genoscope - CEA"/>
            <person name="William W."/>
        </authorList>
    </citation>
    <scope>NUCLEOTIDE SEQUENCE [LARGE SCALE GENOMIC DNA]</scope>
</reference>
<gene>
    <name evidence="6" type="ORF">PLOB_00026579</name>
</gene>
<evidence type="ECO:0000313" key="7">
    <source>
        <dbReference type="Proteomes" id="UP001159405"/>
    </source>
</evidence>
<dbReference type="Pfam" id="PF12012">
    <property type="entry name" value="DUF3504"/>
    <property type="match status" value="1"/>
</dbReference>
<protein>
    <recommendedName>
        <fullName evidence="5">ZMYM2-like/QRICH1 C-terminal domain-containing protein</fullName>
    </recommendedName>
</protein>
<dbReference type="InterPro" id="IPR021893">
    <property type="entry name" value="ZMYM2-like_C"/>
</dbReference>
<sequence>MMASLDRHLKNKGYTLSIVRDREFTPKQSSTSISEEEEEILWKSGKLGGNNPESLIQTMWWLLTQQFGLRGRQEHHGMRLEDFRIMNGDDGIAFVDGPFYLSIKYNRRADDEIWYKVQPMGENKINSMMKSIISGTSLETSEKRFSNHSARKTVVSKMKKANLERSAIAKVTGHRNIQSFR</sequence>
<dbReference type="PANTHER" id="PTHR46963">
    <property type="entry name" value="SIMILAR TO RIKEN CDNA E130308A19"/>
    <property type="match status" value="1"/>
</dbReference>
<organism evidence="6 7">
    <name type="scientific">Porites lobata</name>
    <dbReference type="NCBI Taxonomy" id="104759"/>
    <lineage>
        <taxon>Eukaryota</taxon>
        <taxon>Metazoa</taxon>
        <taxon>Cnidaria</taxon>
        <taxon>Anthozoa</taxon>
        <taxon>Hexacorallia</taxon>
        <taxon>Scleractinia</taxon>
        <taxon>Fungiina</taxon>
        <taxon>Poritidae</taxon>
        <taxon>Porites</taxon>
    </lineage>
</organism>
<evidence type="ECO:0000256" key="2">
    <source>
        <dbReference type="ARBA" id="ARBA00022553"/>
    </source>
</evidence>
<dbReference type="InterPro" id="IPR013762">
    <property type="entry name" value="Integrase-like_cat_sf"/>
</dbReference>
<accession>A0ABN8NSH3</accession>
<keyword evidence="4" id="KW-0233">DNA recombination</keyword>
<keyword evidence="3" id="KW-0832">Ubl conjugation</keyword>
<feature type="domain" description="ZMYM2-like/QRICH1 C-terminal" evidence="5">
    <location>
        <begin position="33"/>
        <end position="84"/>
    </location>
</feature>
<evidence type="ECO:0000313" key="6">
    <source>
        <dbReference type="EMBL" id="CAH3118782.1"/>
    </source>
</evidence>
<dbReference type="PANTHER" id="PTHR46963:SF2">
    <property type="match status" value="1"/>
</dbReference>
<dbReference type="InterPro" id="IPR042838">
    <property type="entry name" value="KIAA1958"/>
</dbReference>
<evidence type="ECO:0000256" key="4">
    <source>
        <dbReference type="ARBA" id="ARBA00023172"/>
    </source>
</evidence>
<evidence type="ECO:0000259" key="5">
    <source>
        <dbReference type="Pfam" id="PF12012"/>
    </source>
</evidence>
<proteinExistence type="predicted"/>
<keyword evidence="2" id="KW-0597">Phosphoprotein</keyword>
<name>A0ABN8NSH3_9CNID</name>
<keyword evidence="1" id="KW-1017">Isopeptide bond</keyword>
<dbReference type="SUPFAM" id="SSF56349">
    <property type="entry name" value="DNA breaking-rejoining enzymes"/>
    <property type="match status" value="1"/>
</dbReference>
<evidence type="ECO:0000256" key="3">
    <source>
        <dbReference type="ARBA" id="ARBA00022843"/>
    </source>
</evidence>
<dbReference type="InterPro" id="IPR011010">
    <property type="entry name" value="DNA_brk_join_enz"/>
</dbReference>
<evidence type="ECO:0000256" key="1">
    <source>
        <dbReference type="ARBA" id="ARBA00022499"/>
    </source>
</evidence>
<dbReference type="Proteomes" id="UP001159405">
    <property type="component" value="Unassembled WGS sequence"/>
</dbReference>
<dbReference type="Gene3D" id="1.10.443.10">
    <property type="entry name" value="Intergrase catalytic core"/>
    <property type="match status" value="1"/>
</dbReference>
<comment type="caution">
    <text evidence="6">The sequence shown here is derived from an EMBL/GenBank/DDBJ whole genome shotgun (WGS) entry which is preliminary data.</text>
</comment>